<reference evidence="4" key="1">
    <citation type="journal article" date="2012" name="Nat. Commun.">
        <title>The genome of Prunus mume.</title>
        <authorList>
            <person name="Zhang Q."/>
            <person name="Chen W."/>
            <person name="Sun L."/>
            <person name="Zhao F."/>
            <person name="Huang B."/>
            <person name="Yang W."/>
            <person name="Tao Y."/>
            <person name="Wang J."/>
            <person name="Yuan Z."/>
            <person name="Fan G."/>
            <person name="Xing Z."/>
            <person name="Han C."/>
            <person name="Pan H."/>
            <person name="Zhong X."/>
            <person name="Shi W."/>
            <person name="Liang X."/>
            <person name="Du D."/>
            <person name="Sun F."/>
            <person name="Xu Z."/>
            <person name="Hao R."/>
            <person name="Lv T."/>
            <person name="Lv Y."/>
            <person name="Zheng Z."/>
            <person name="Sun M."/>
            <person name="Luo L."/>
            <person name="Cai M."/>
            <person name="Gao Y."/>
            <person name="Wang J."/>
            <person name="Yin Y."/>
            <person name="Xu X."/>
            <person name="Cheng T."/>
            <person name="Wang J."/>
        </authorList>
    </citation>
    <scope>NUCLEOTIDE SEQUENCE [LARGE SCALE GENOMIC DNA]</scope>
</reference>
<accession>A0ABM0P3U0</accession>
<evidence type="ECO:0000256" key="2">
    <source>
        <dbReference type="SAM" id="MobiDB-lite"/>
    </source>
</evidence>
<dbReference type="RefSeq" id="XP_008233982.1">
    <property type="nucleotide sequence ID" value="XM_008235760.2"/>
</dbReference>
<comment type="similarity">
    <text evidence="1">Belongs to the fantastic four family.</text>
</comment>
<dbReference type="PANTHER" id="PTHR33155:SF17">
    <property type="entry name" value="F2E2.18-RELATED"/>
    <property type="match status" value="1"/>
</dbReference>
<dbReference type="PANTHER" id="PTHR33155">
    <property type="entry name" value="FANTASTIC FOUR-LIKE PROTEIN (DUF3049)"/>
    <property type="match status" value="1"/>
</dbReference>
<organism evidence="4 5">
    <name type="scientific">Prunus mume</name>
    <name type="common">Japanese apricot</name>
    <name type="synonym">Armeniaca mume</name>
    <dbReference type="NCBI Taxonomy" id="102107"/>
    <lineage>
        <taxon>Eukaryota</taxon>
        <taxon>Viridiplantae</taxon>
        <taxon>Streptophyta</taxon>
        <taxon>Embryophyta</taxon>
        <taxon>Tracheophyta</taxon>
        <taxon>Spermatophyta</taxon>
        <taxon>Magnoliopsida</taxon>
        <taxon>eudicotyledons</taxon>
        <taxon>Gunneridae</taxon>
        <taxon>Pentapetalae</taxon>
        <taxon>rosids</taxon>
        <taxon>fabids</taxon>
        <taxon>Rosales</taxon>
        <taxon>Rosaceae</taxon>
        <taxon>Amygdaloideae</taxon>
        <taxon>Amygdaleae</taxon>
        <taxon>Prunus</taxon>
    </lineage>
</organism>
<proteinExistence type="inferred from homology"/>
<evidence type="ECO:0000313" key="5">
    <source>
        <dbReference type="RefSeq" id="XP_008233982.1"/>
    </source>
</evidence>
<feature type="region of interest" description="Disordered" evidence="2">
    <location>
        <begin position="188"/>
        <end position="245"/>
    </location>
</feature>
<dbReference type="InterPro" id="IPR021410">
    <property type="entry name" value="FAF"/>
</dbReference>
<reference evidence="5" key="2">
    <citation type="submission" date="2025-08" db="UniProtKB">
        <authorList>
            <consortium name="RefSeq"/>
        </authorList>
    </citation>
    <scope>IDENTIFICATION</scope>
</reference>
<keyword evidence="4" id="KW-1185">Reference proteome</keyword>
<feature type="domain" description="FAF" evidence="3">
    <location>
        <begin position="114"/>
        <end position="172"/>
    </location>
</feature>
<gene>
    <name evidence="5" type="primary">LOC103332972</name>
</gene>
<sequence>MQLYNSMHLPSEPHPCQVQAPLEFGLKALNLDPQKNTPHKNCSMMLSDLLSPTSSSLLSGDYIGMESSVDVQKDCEEDQVVQNDDEEEEEGQGGNFRQRLMGRREQKWAMRNKEFPPPIPLLARTENLPSHMPWVLKRHYTSDGRLILTEEKVRHHEYFRAHRSNGRLTLQLVPLDDEVLIAPVACDEGNKDGNGNDNEYDDQDPQCDDHGDDDDEENDEDIDGDDDDDHVVEDQSISGNIGGSAAGKCFNFNSVGTGSPCIFGVPVPAIRQVHS</sequence>
<dbReference type="InterPro" id="IPR046431">
    <property type="entry name" value="FAF_dom"/>
</dbReference>
<evidence type="ECO:0000256" key="1">
    <source>
        <dbReference type="ARBA" id="ARBA00008690"/>
    </source>
</evidence>
<dbReference type="Pfam" id="PF11250">
    <property type="entry name" value="FAF"/>
    <property type="match status" value="1"/>
</dbReference>
<protein>
    <submittedName>
        <fullName evidence="5">Uncharacterized protein LOC103332972</fullName>
    </submittedName>
</protein>
<dbReference type="Proteomes" id="UP000694861">
    <property type="component" value="Linkage group LG5"/>
</dbReference>
<dbReference type="GeneID" id="103332972"/>
<feature type="compositionally biased region" description="Acidic residues" evidence="2">
    <location>
        <begin position="198"/>
        <end position="231"/>
    </location>
</feature>
<name>A0ABM0P3U0_PRUMU</name>
<evidence type="ECO:0000259" key="3">
    <source>
        <dbReference type="Pfam" id="PF11250"/>
    </source>
</evidence>
<evidence type="ECO:0000313" key="4">
    <source>
        <dbReference type="Proteomes" id="UP000694861"/>
    </source>
</evidence>